<evidence type="ECO:0000256" key="6">
    <source>
        <dbReference type="ARBA" id="ARBA00016340"/>
    </source>
</evidence>
<dbReference type="PANTHER" id="PTHR11943">
    <property type="entry name" value="GALACTOSE-1-PHOSPHATE URIDYLYLTRANSFERASE"/>
    <property type="match status" value="1"/>
</dbReference>
<gene>
    <name evidence="17" type="primary">galT</name>
    <name evidence="17" type="ORF">ACFQZU_13060</name>
</gene>
<evidence type="ECO:0000256" key="9">
    <source>
        <dbReference type="ARBA" id="ARBA00022723"/>
    </source>
</evidence>
<dbReference type="GO" id="GO:0008108">
    <property type="term" value="F:UDP-glucose:hexose-1-phosphate uridylyltransferase activity"/>
    <property type="evidence" value="ECO:0007669"/>
    <property type="project" value="UniProtKB-EC"/>
</dbReference>
<evidence type="ECO:0000313" key="17">
    <source>
        <dbReference type="EMBL" id="MFD0802238.1"/>
    </source>
</evidence>
<evidence type="ECO:0000256" key="2">
    <source>
        <dbReference type="ARBA" id="ARBA00001947"/>
    </source>
</evidence>
<name>A0ABW3BG78_9ACTN</name>
<sequence length="389" mass="42855">MRTRQVFRSVGRLADGREIIYFDEAPGTGRADVADRRPLPPFSTGSQLRYDPLLDEWVALAAHRQNRTYLPPPDECPLDPSQGERLSEIPAGDYDVAVFENRFPSLAPAPDTAAADHDPALRARPSAGRCEVVCFTSDHSASFSDLTPERARTVVEAWADRTAELGARSDVAHVYPFENRGIEIGVTLQHPHGQIYAYPFVPPRIEAMRGAARKHRAATGGNLFDTVVADERRAGTRVVAQGEHWTAFVPAAARWPYEVRLFPLRRVPTLAHLDEDQRGELAGIYLDLLSAFEGLFPQPAEGTDPPTPYISAWHQAPVGADGTPDTEFALHLQLFTLRRAPGKLKYLAGSESGMAAWINDVAPEDAADRIRAALPASAARRRTESKEQR</sequence>
<protein>
    <recommendedName>
        <fullName evidence="6 13">Galactose-1-phosphate uridylyltransferase</fullName>
        <ecNumber evidence="5 13">2.7.7.12</ecNumber>
    </recommendedName>
</protein>
<comment type="catalytic activity">
    <reaction evidence="1 14">
        <text>alpha-D-galactose 1-phosphate + UDP-alpha-D-glucose = alpha-D-glucose 1-phosphate + UDP-alpha-D-galactose</text>
        <dbReference type="Rhea" id="RHEA:13989"/>
        <dbReference type="ChEBI" id="CHEBI:58336"/>
        <dbReference type="ChEBI" id="CHEBI:58601"/>
        <dbReference type="ChEBI" id="CHEBI:58885"/>
        <dbReference type="ChEBI" id="CHEBI:66914"/>
        <dbReference type="EC" id="2.7.7.12"/>
    </reaction>
</comment>
<evidence type="ECO:0000256" key="7">
    <source>
        <dbReference type="ARBA" id="ARBA00022679"/>
    </source>
</evidence>
<dbReference type="InterPro" id="IPR036265">
    <property type="entry name" value="HIT-like_sf"/>
</dbReference>
<dbReference type="InterPro" id="IPR019779">
    <property type="entry name" value="GalP_UDPtransf1_His-AS"/>
</dbReference>
<keyword evidence="9 14" id="KW-0479">Metal-binding</keyword>
<dbReference type="Proteomes" id="UP001596956">
    <property type="component" value="Unassembled WGS sequence"/>
</dbReference>
<proteinExistence type="inferred from homology"/>
<feature type="domain" description="Galactose-1-phosphate uridyl transferase N-terminal" evidence="15">
    <location>
        <begin position="46"/>
        <end position="202"/>
    </location>
</feature>
<feature type="domain" description="Galactose-1-phosphate uridyl transferase C-terminal" evidence="16">
    <location>
        <begin position="217"/>
        <end position="375"/>
    </location>
</feature>
<evidence type="ECO:0000256" key="4">
    <source>
        <dbReference type="ARBA" id="ARBA00010951"/>
    </source>
</evidence>
<dbReference type="PANTHER" id="PTHR11943:SF1">
    <property type="entry name" value="GALACTOSE-1-PHOSPHATE URIDYLYLTRANSFERASE"/>
    <property type="match status" value="1"/>
</dbReference>
<dbReference type="NCBIfam" id="TIGR00209">
    <property type="entry name" value="galT_1"/>
    <property type="match status" value="1"/>
</dbReference>
<reference evidence="18" key="1">
    <citation type="journal article" date="2019" name="Int. J. Syst. Evol. Microbiol.">
        <title>The Global Catalogue of Microorganisms (GCM) 10K type strain sequencing project: providing services to taxonomists for standard genome sequencing and annotation.</title>
        <authorList>
            <consortium name="The Broad Institute Genomics Platform"/>
            <consortium name="The Broad Institute Genome Sequencing Center for Infectious Disease"/>
            <person name="Wu L."/>
            <person name="Ma J."/>
        </authorList>
    </citation>
    <scope>NUCLEOTIDE SEQUENCE [LARGE SCALE GENOMIC DNA]</scope>
    <source>
        <strain evidence="18">CCUG 63369</strain>
    </source>
</reference>
<keyword evidence="7 14" id="KW-0808">Transferase</keyword>
<comment type="caution">
    <text evidence="17">The sequence shown here is derived from an EMBL/GenBank/DDBJ whole genome shotgun (WGS) entry which is preliminary data.</text>
</comment>
<dbReference type="EC" id="2.7.7.12" evidence="5 13"/>
<evidence type="ECO:0000256" key="12">
    <source>
        <dbReference type="ARBA" id="ARBA00023277"/>
    </source>
</evidence>
<dbReference type="InterPro" id="IPR001937">
    <property type="entry name" value="GalP_UDPtransf1"/>
</dbReference>
<evidence type="ECO:0000259" key="15">
    <source>
        <dbReference type="Pfam" id="PF01087"/>
    </source>
</evidence>
<dbReference type="Gene3D" id="3.30.428.10">
    <property type="entry name" value="HIT-like"/>
    <property type="match status" value="2"/>
</dbReference>
<evidence type="ECO:0000256" key="8">
    <source>
        <dbReference type="ARBA" id="ARBA00022695"/>
    </source>
</evidence>
<evidence type="ECO:0000256" key="3">
    <source>
        <dbReference type="ARBA" id="ARBA00004947"/>
    </source>
</evidence>
<dbReference type="Pfam" id="PF01087">
    <property type="entry name" value="GalP_UDP_transf"/>
    <property type="match status" value="1"/>
</dbReference>
<evidence type="ECO:0000256" key="14">
    <source>
        <dbReference type="RuleBase" id="RU000506"/>
    </source>
</evidence>
<dbReference type="InterPro" id="IPR005850">
    <property type="entry name" value="GalP_Utransf_C"/>
</dbReference>
<keyword evidence="11 14" id="KW-0299">Galactose metabolism</keyword>
<dbReference type="SUPFAM" id="SSF54197">
    <property type="entry name" value="HIT-like"/>
    <property type="match status" value="2"/>
</dbReference>
<evidence type="ECO:0000256" key="5">
    <source>
        <dbReference type="ARBA" id="ARBA00012384"/>
    </source>
</evidence>
<dbReference type="PROSITE" id="PS00117">
    <property type="entry name" value="GAL_P_UDP_TRANSF_I"/>
    <property type="match status" value="1"/>
</dbReference>
<comment type="pathway">
    <text evidence="3 14">Carbohydrate metabolism; galactose metabolism.</text>
</comment>
<accession>A0ABW3BG78</accession>
<evidence type="ECO:0000256" key="1">
    <source>
        <dbReference type="ARBA" id="ARBA00001107"/>
    </source>
</evidence>
<keyword evidence="8 14" id="KW-0548">Nucleotidyltransferase</keyword>
<evidence type="ECO:0000313" key="18">
    <source>
        <dbReference type="Proteomes" id="UP001596956"/>
    </source>
</evidence>
<dbReference type="PIRSF" id="PIRSF000808">
    <property type="entry name" value="GalT"/>
    <property type="match status" value="1"/>
</dbReference>
<comment type="similarity">
    <text evidence="4 14">Belongs to the galactose-1-phosphate uridylyltransferase type 1 family.</text>
</comment>
<evidence type="ECO:0000256" key="11">
    <source>
        <dbReference type="ARBA" id="ARBA00023144"/>
    </source>
</evidence>
<keyword evidence="10" id="KW-0862">Zinc</keyword>
<comment type="cofactor">
    <cofactor evidence="2">
        <name>Zn(2+)</name>
        <dbReference type="ChEBI" id="CHEBI:29105"/>
    </cofactor>
</comment>
<dbReference type="Pfam" id="PF02744">
    <property type="entry name" value="GalP_UDP_tr_C"/>
    <property type="match status" value="1"/>
</dbReference>
<organism evidence="17 18">
    <name type="scientific">Streptomonospora algeriensis</name>
    <dbReference type="NCBI Taxonomy" id="995084"/>
    <lineage>
        <taxon>Bacteria</taxon>
        <taxon>Bacillati</taxon>
        <taxon>Actinomycetota</taxon>
        <taxon>Actinomycetes</taxon>
        <taxon>Streptosporangiales</taxon>
        <taxon>Nocardiopsidaceae</taxon>
        <taxon>Streptomonospora</taxon>
    </lineage>
</organism>
<evidence type="ECO:0000259" key="16">
    <source>
        <dbReference type="Pfam" id="PF02744"/>
    </source>
</evidence>
<keyword evidence="18" id="KW-1185">Reference proteome</keyword>
<keyword evidence="12 14" id="KW-0119">Carbohydrate metabolism</keyword>
<dbReference type="EMBL" id="JBHTHR010000409">
    <property type="protein sequence ID" value="MFD0802238.1"/>
    <property type="molecule type" value="Genomic_DNA"/>
</dbReference>
<dbReference type="InterPro" id="IPR005849">
    <property type="entry name" value="GalP_Utransf_N"/>
</dbReference>
<evidence type="ECO:0000256" key="13">
    <source>
        <dbReference type="NCBIfam" id="TIGR00209"/>
    </source>
</evidence>
<evidence type="ECO:0000256" key="10">
    <source>
        <dbReference type="ARBA" id="ARBA00022833"/>
    </source>
</evidence>